<name>A0A0M3IXA5_ASCLU</name>
<proteinExistence type="predicted"/>
<dbReference type="AlphaFoldDB" id="A0A0M3IXA5"/>
<accession>A0A0M3IXA5</accession>
<dbReference type="WBParaSite" id="ALUE_0002338301-mRNA-1">
    <property type="protein sequence ID" value="ALUE_0002338301-mRNA-1"/>
    <property type="gene ID" value="ALUE_0002338301"/>
</dbReference>
<protein>
    <submittedName>
        <fullName evidence="2">Uncharacterized protein</fullName>
    </submittedName>
</protein>
<evidence type="ECO:0000313" key="1">
    <source>
        <dbReference type="Proteomes" id="UP000036681"/>
    </source>
</evidence>
<sequence length="33" mass="4110">MKLLECFFFRLSIKLFTPVLYLKKNYNQKKIEI</sequence>
<dbReference type="Proteomes" id="UP000036681">
    <property type="component" value="Unplaced"/>
</dbReference>
<reference evidence="2" key="1">
    <citation type="submission" date="2017-02" db="UniProtKB">
        <authorList>
            <consortium name="WormBaseParasite"/>
        </authorList>
    </citation>
    <scope>IDENTIFICATION</scope>
</reference>
<organism evidence="1 2">
    <name type="scientific">Ascaris lumbricoides</name>
    <name type="common">Giant roundworm</name>
    <dbReference type="NCBI Taxonomy" id="6252"/>
    <lineage>
        <taxon>Eukaryota</taxon>
        <taxon>Metazoa</taxon>
        <taxon>Ecdysozoa</taxon>
        <taxon>Nematoda</taxon>
        <taxon>Chromadorea</taxon>
        <taxon>Rhabditida</taxon>
        <taxon>Spirurina</taxon>
        <taxon>Ascaridomorpha</taxon>
        <taxon>Ascaridoidea</taxon>
        <taxon>Ascarididae</taxon>
        <taxon>Ascaris</taxon>
    </lineage>
</organism>
<evidence type="ECO:0000313" key="2">
    <source>
        <dbReference type="WBParaSite" id="ALUE_0002338301-mRNA-1"/>
    </source>
</evidence>
<keyword evidence="1" id="KW-1185">Reference proteome</keyword>